<reference evidence="2" key="2">
    <citation type="submission" date="2021-01" db="EMBL/GenBank/DDBJ databases">
        <authorList>
            <person name="Schikora-Tamarit M.A."/>
        </authorList>
    </citation>
    <scope>NUCLEOTIDE SEQUENCE</scope>
    <source>
        <strain evidence="2">CBS2887</strain>
    </source>
</reference>
<organism evidence="2 3">
    <name type="scientific">Wickerhamomyces pijperi</name>
    <name type="common">Yeast</name>
    <name type="synonym">Pichia pijperi</name>
    <dbReference type="NCBI Taxonomy" id="599730"/>
    <lineage>
        <taxon>Eukaryota</taxon>
        <taxon>Fungi</taxon>
        <taxon>Dikarya</taxon>
        <taxon>Ascomycota</taxon>
        <taxon>Saccharomycotina</taxon>
        <taxon>Saccharomycetes</taxon>
        <taxon>Phaffomycetales</taxon>
        <taxon>Wickerhamomycetaceae</taxon>
        <taxon>Wickerhamomyces</taxon>
    </lineage>
</organism>
<dbReference type="EMBL" id="JAEUBG010005261">
    <property type="protein sequence ID" value="KAH3676474.1"/>
    <property type="molecule type" value="Genomic_DNA"/>
</dbReference>
<reference evidence="2" key="1">
    <citation type="journal article" date="2021" name="Open Biol.">
        <title>Shared evolutionary footprints suggest mitochondrial oxidative damage underlies multiple complex I losses in fungi.</title>
        <authorList>
            <person name="Schikora-Tamarit M.A."/>
            <person name="Marcet-Houben M."/>
            <person name="Nosek J."/>
            <person name="Gabaldon T."/>
        </authorList>
    </citation>
    <scope>NUCLEOTIDE SEQUENCE</scope>
    <source>
        <strain evidence="2">CBS2887</strain>
    </source>
</reference>
<feature type="compositionally biased region" description="Acidic residues" evidence="1">
    <location>
        <begin position="87"/>
        <end position="101"/>
    </location>
</feature>
<proteinExistence type="predicted"/>
<accession>A0A9P8TF33</accession>
<gene>
    <name evidence="2" type="ORF">WICPIJ_009100</name>
</gene>
<sequence length="101" mass="11364">MEVYLESDPKIIEEGKVVTVNPQVIDSELAMDSTEEMDEITSDAAVEDATEDPEIEELTNKELETIISEEATEYTEDKEPVTYTSEPLEDEESVDMTSPEE</sequence>
<evidence type="ECO:0000256" key="1">
    <source>
        <dbReference type="SAM" id="MobiDB-lite"/>
    </source>
</evidence>
<dbReference type="AlphaFoldDB" id="A0A9P8TF33"/>
<evidence type="ECO:0000313" key="2">
    <source>
        <dbReference type="EMBL" id="KAH3676474.1"/>
    </source>
</evidence>
<comment type="caution">
    <text evidence="2">The sequence shown here is derived from an EMBL/GenBank/DDBJ whole genome shotgun (WGS) entry which is preliminary data.</text>
</comment>
<evidence type="ECO:0000313" key="3">
    <source>
        <dbReference type="Proteomes" id="UP000774326"/>
    </source>
</evidence>
<feature type="region of interest" description="Disordered" evidence="1">
    <location>
        <begin position="68"/>
        <end position="101"/>
    </location>
</feature>
<name>A0A9P8TF33_WICPI</name>
<dbReference type="OrthoDB" id="10358564at2759"/>
<dbReference type="Proteomes" id="UP000774326">
    <property type="component" value="Unassembled WGS sequence"/>
</dbReference>
<keyword evidence="3" id="KW-1185">Reference proteome</keyword>
<protein>
    <submittedName>
        <fullName evidence="2">Uncharacterized protein</fullName>
    </submittedName>
</protein>